<evidence type="ECO:0000313" key="2">
    <source>
        <dbReference type="Proteomes" id="UP000005801"/>
    </source>
</evidence>
<comment type="caution">
    <text evidence="1">The sequence shown here is derived from an EMBL/GenBank/DDBJ whole genome shotgun (WGS) entry which is preliminary data.</text>
</comment>
<dbReference type="EMBL" id="ABCS01000108">
    <property type="protein sequence ID" value="EDM74969.1"/>
    <property type="molecule type" value="Genomic_DNA"/>
</dbReference>
<proteinExistence type="predicted"/>
<name>A6GGK9_9BACT</name>
<evidence type="ECO:0000313" key="1">
    <source>
        <dbReference type="EMBL" id="EDM74969.1"/>
    </source>
</evidence>
<organism evidence="1 2">
    <name type="scientific">Plesiocystis pacifica SIR-1</name>
    <dbReference type="NCBI Taxonomy" id="391625"/>
    <lineage>
        <taxon>Bacteria</taxon>
        <taxon>Pseudomonadati</taxon>
        <taxon>Myxococcota</taxon>
        <taxon>Polyangia</taxon>
        <taxon>Nannocystales</taxon>
        <taxon>Nannocystaceae</taxon>
        <taxon>Plesiocystis</taxon>
    </lineage>
</organism>
<dbReference type="Pfam" id="PF11964">
    <property type="entry name" value="SpoIIAA-like"/>
    <property type="match status" value="1"/>
</dbReference>
<dbReference type="AlphaFoldDB" id="A6GGK9"/>
<protein>
    <recommendedName>
        <fullName evidence="3">STAS/SEC14 domain-containing protein</fullName>
    </recommendedName>
</protein>
<dbReference type="Proteomes" id="UP000005801">
    <property type="component" value="Unassembled WGS sequence"/>
</dbReference>
<dbReference type="InterPro" id="IPR036513">
    <property type="entry name" value="STAS_dom_sf"/>
</dbReference>
<sequence>MDNADDSLTHEVYRDTQGIVCSHIRGPISPEQARTVGRQIVEALEGQRPRLILVDQTQAAIVTSRETRQVSQSMVSQMNWDRCALYGLSNMNRMIMRVILRLTGMADRTQFFATEAEARAWLLEPRG</sequence>
<reference evidence="1 2" key="1">
    <citation type="submission" date="2007-06" db="EMBL/GenBank/DDBJ databases">
        <authorList>
            <person name="Shimkets L."/>
            <person name="Ferriera S."/>
            <person name="Johnson J."/>
            <person name="Kravitz S."/>
            <person name="Beeson K."/>
            <person name="Sutton G."/>
            <person name="Rogers Y.-H."/>
            <person name="Friedman R."/>
            <person name="Frazier M."/>
            <person name="Venter J.C."/>
        </authorList>
    </citation>
    <scope>NUCLEOTIDE SEQUENCE [LARGE SCALE GENOMIC DNA]</scope>
    <source>
        <strain evidence="1 2">SIR-1</strain>
    </source>
</reference>
<accession>A6GGK9</accession>
<gene>
    <name evidence="1" type="ORF">PPSIR1_18962</name>
</gene>
<evidence type="ECO:0008006" key="3">
    <source>
        <dbReference type="Google" id="ProtNLM"/>
    </source>
</evidence>
<dbReference type="OrthoDB" id="5519481at2"/>
<dbReference type="InterPro" id="IPR021866">
    <property type="entry name" value="SpoIIAA-like"/>
</dbReference>
<dbReference type="RefSeq" id="WP_006975849.1">
    <property type="nucleotide sequence ID" value="NZ_ABCS01000108.1"/>
</dbReference>
<dbReference type="SUPFAM" id="SSF52091">
    <property type="entry name" value="SpoIIaa-like"/>
    <property type="match status" value="1"/>
</dbReference>
<dbReference type="Gene3D" id="3.40.970.30">
    <property type="entry name" value="yp_829618.1 like domains"/>
    <property type="match status" value="1"/>
</dbReference>
<keyword evidence="2" id="KW-1185">Reference proteome</keyword>